<evidence type="ECO:0008006" key="19">
    <source>
        <dbReference type="Google" id="ProtNLM"/>
    </source>
</evidence>
<feature type="domain" description="PH" evidence="13">
    <location>
        <begin position="1151"/>
        <end position="1263"/>
    </location>
</feature>
<dbReference type="CDD" id="cd13329">
    <property type="entry name" value="PH_RhoGEF"/>
    <property type="match status" value="1"/>
</dbReference>
<keyword evidence="6" id="KW-0344">Guanine-nucleotide releasing factor</keyword>
<feature type="domain" description="Phorbol-ester/DAG-type" evidence="15">
    <location>
        <begin position="643"/>
        <end position="698"/>
    </location>
</feature>
<dbReference type="InterPro" id="IPR046349">
    <property type="entry name" value="C1-like_sf"/>
</dbReference>
<evidence type="ECO:0000256" key="5">
    <source>
        <dbReference type="ARBA" id="ARBA00022553"/>
    </source>
</evidence>
<dbReference type="PROSITE" id="PS50003">
    <property type="entry name" value="PH_DOMAIN"/>
    <property type="match status" value="1"/>
</dbReference>
<dbReference type="GO" id="GO:0046872">
    <property type="term" value="F:metal ion binding"/>
    <property type="evidence" value="ECO:0007669"/>
    <property type="project" value="UniProtKB-KW"/>
</dbReference>
<dbReference type="InterPro" id="IPR011993">
    <property type="entry name" value="PH-like_dom_sf"/>
</dbReference>
<feature type="compositionally biased region" description="Basic and acidic residues" evidence="12">
    <location>
        <begin position="813"/>
        <end position="833"/>
    </location>
</feature>
<dbReference type="PROSITE" id="PS50010">
    <property type="entry name" value="DH_2"/>
    <property type="match status" value="1"/>
</dbReference>
<dbReference type="Pfam" id="PF09128">
    <property type="entry name" value="RGS-like"/>
    <property type="match status" value="1"/>
</dbReference>
<keyword evidence="18" id="KW-1185">Reference proteome</keyword>
<protein>
    <recommendedName>
        <fullName evidence="19">Rho guanine nucleotide exchange factor 12</fullName>
    </recommendedName>
</protein>
<dbReference type="InterPro" id="IPR036034">
    <property type="entry name" value="PDZ_sf"/>
</dbReference>
<dbReference type="Proteomes" id="UP001187531">
    <property type="component" value="Unassembled WGS sequence"/>
</dbReference>
<keyword evidence="9 11" id="KW-0175">Coiled coil</keyword>
<dbReference type="SUPFAM" id="SSF50729">
    <property type="entry name" value="PH domain-like"/>
    <property type="match status" value="1"/>
</dbReference>
<name>A0AA88HPZ0_ARTSF</name>
<dbReference type="InterPro" id="IPR001478">
    <property type="entry name" value="PDZ"/>
</dbReference>
<feature type="compositionally biased region" description="Low complexity" evidence="12">
    <location>
        <begin position="854"/>
        <end position="893"/>
    </location>
</feature>
<evidence type="ECO:0000313" key="17">
    <source>
        <dbReference type="EMBL" id="KAK2713495.1"/>
    </source>
</evidence>
<evidence type="ECO:0000256" key="3">
    <source>
        <dbReference type="ARBA" id="ARBA00022468"/>
    </source>
</evidence>
<keyword evidence="7" id="KW-0479">Metal-binding</keyword>
<dbReference type="PANTHER" id="PTHR45872:SF2">
    <property type="entry name" value="RHO GUANINE NUCLEOTIDE EXCHANGE FACTOR 2, ISOFORM D"/>
    <property type="match status" value="1"/>
</dbReference>
<dbReference type="Gene3D" id="1.10.167.10">
    <property type="entry name" value="Regulator of G-protein Signalling 4, domain 2"/>
    <property type="match status" value="1"/>
</dbReference>
<dbReference type="InterPro" id="IPR000219">
    <property type="entry name" value="DH_dom"/>
</dbReference>
<dbReference type="InterPro" id="IPR035899">
    <property type="entry name" value="DBL_dom_sf"/>
</dbReference>
<keyword evidence="8" id="KW-0862">Zinc</keyword>
<feature type="domain" description="DH" evidence="14">
    <location>
        <begin position="925"/>
        <end position="1113"/>
    </location>
</feature>
<evidence type="ECO:0000256" key="6">
    <source>
        <dbReference type="ARBA" id="ARBA00022658"/>
    </source>
</evidence>
<dbReference type="Gene3D" id="1.20.900.10">
    <property type="entry name" value="Dbl homology (DH) domain"/>
    <property type="match status" value="1"/>
</dbReference>
<accession>A0AA88HPZ0</accession>
<evidence type="ECO:0000256" key="10">
    <source>
        <dbReference type="ARBA" id="ARBA00023136"/>
    </source>
</evidence>
<dbReference type="InterPro" id="IPR036305">
    <property type="entry name" value="RGS_sf"/>
</dbReference>
<dbReference type="PANTHER" id="PTHR45872">
    <property type="entry name" value="RHO GUANINE NUCLEOTIDE EXCHANGE FACTOR 2, ISOFORM D"/>
    <property type="match status" value="1"/>
</dbReference>
<dbReference type="GO" id="GO:0005096">
    <property type="term" value="F:GTPase activator activity"/>
    <property type="evidence" value="ECO:0007669"/>
    <property type="project" value="UniProtKB-KW"/>
</dbReference>
<feature type="compositionally biased region" description="Acidic residues" evidence="12">
    <location>
        <begin position="894"/>
        <end position="904"/>
    </location>
</feature>
<evidence type="ECO:0000313" key="18">
    <source>
        <dbReference type="Proteomes" id="UP001187531"/>
    </source>
</evidence>
<feature type="domain" description="PDZ" evidence="16">
    <location>
        <begin position="22"/>
        <end position="99"/>
    </location>
</feature>
<dbReference type="Gene3D" id="2.30.29.30">
    <property type="entry name" value="Pleckstrin-homology domain (PH domain)/Phosphotyrosine-binding domain (PTB)"/>
    <property type="match status" value="1"/>
</dbReference>
<evidence type="ECO:0000259" key="14">
    <source>
        <dbReference type="PROSITE" id="PS50010"/>
    </source>
</evidence>
<dbReference type="PROSITE" id="PS50081">
    <property type="entry name" value="ZF_DAG_PE_2"/>
    <property type="match status" value="1"/>
</dbReference>
<evidence type="ECO:0000256" key="11">
    <source>
        <dbReference type="SAM" id="Coils"/>
    </source>
</evidence>
<dbReference type="InterPro" id="IPR044926">
    <property type="entry name" value="RGS_subdomain_2"/>
</dbReference>
<comment type="caution">
    <text evidence="17">The sequence shown here is derived from an EMBL/GenBank/DDBJ whole genome shotgun (WGS) entry which is preliminary data.</text>
</comment>
<evidence type="ECO:0000259" key="16">
    <source>
        <dbReference type="PROSITE" id="PS50106"/>
    </source>
</evidence>
<organism evidence="17 18">
    <name type="scientific">Artemia franciscana</name>
    <name type="common">Brine shrimp</name>
    <name type="synonym">Artemia sanfranciscana</name>
    <dbReference type="NCBI Taxonomy" id="6661"/>
    <lineage>
        <taxon>Eukaryota</taxon>
        <taxon>Metazoa</taxon>
        <taxon>Ecdysozoa</taxon>
        <taxon>Arthropoda</taxon>
        <taxon>Crustacea</taxon>
        <taxon>Branchiopoda</taxon>
        <taxon>Anostraca</taxon>
        <taxon>Artemiidae</taxon>
        <taxon>Artemia</taxon>
    </lineage>
</organism>
<evidence type="ECO:0000256" key="8">
    <source>
        <dbReference type="ARBA" id="ARBA00022833"/>
    </source>
</evidence>
<dbReference type="SMART" id="SM00228">
    <property type="entry name" value="PDZ"/>
    <property type="match status" value="1"/>
</dbReference>
<dbReference type="Pfam" id="PF00621">
    <property type="entry name" value="RhoGEF"/>
    <property type="match status" value="1"/>
</dbReference>
<feature type="region of interest" description="Disordered" evidence="12">
    <location>
        <begin position="746"/>
        <end position="906"/>
    </location>
</feature>
<evidence type="ECO:0000256" key="9">
    <source>
        <dbReference type="ARBA" id="ARBA00023054"/>
    </source>
</evidence>
<feature type="region of interest" description="Disordered" evidence="12">
    <location>
        <begin position="288"/>
        <end position="400"/>
    </location>
</feature>
<dbReference type="GO" id="GO:0005085">
    <property type="term" value="F:guanyl-nucleotide exchange factor activity"/>
    <property type="evidence" value="ECO:0007669"/>
    <property type="project" value="UniProtKB-KW"/>
</dbReference>
<evidence type="ECO:0000256" key="1">
    <source>
        <dbReference type="ARBA" id="ARBA00004370"/>
    </source>
</evidence>
<feature type="compositionally biased region" description="Polar residues" evidence="12">
    <location>
        <begin position="381"/>
        <end position="395"/>
    </location>
</feature>
<dbReference type="Pfam" id="PF00130">
    <property type="entry name" value="C1_1"/>
    <property type="match status" value="1"/>
</dbReference>
<dbReference type="GO" id="GO:0005737">
    <property type="term" value="C:cytoplasm"/>
    <property type="evidence" value="ECO:0007669"/>
    <property type="project" value="UniProtKB-SubCell"/>
</dbReference>
<dbReference type="EMBL" id="JAVRJZ010000014">
    <property type="protein sequence ID" value="KAK2713495.1"/>
    <property type="molecule type" value="Genomic_DNA"/>
</dbReference>
<dbReference type="Pfam" id="PF00595">
    <property type="entry name" value="PDZ"/>
    <property type="match status" value="1"/>
</dbReference>
<dbReference type="SUPFAM" id="SSF48097">
    <property type="entry name" value="Regulator of G-protein signaling, RGS"/>
    <property type="match status" value="1"/>
</dbReference>
<keyword evidence="4" id="KW-0963">Cytoplasm</keyword>
<feature type="coiled-coil region" evidence="11">
    <location>
        <begin position="1100"/>
        <end position="1127"/>
    </location>
</feature>
<comment type="subcellular location">
    <subcellularLocation>
        <location evidence="2">Cytoplasm</location>
    </subcellularLocation>
    <subcellularLocation>
        <location evidence="1">Membrane</location>
    </subcellularLocation>
</comment>
<feature type="region of interest" description="Disordered" evidence="12">
    <location>
        <begin position="1291"/>
        <end position="1313"/>
    </location>
</feature>
<feature type="coiled-coil region" evidence="11">
    <location>
        <begin position="1547"/>
        <end position="1581"/>
    </location>
</feature>
<dbReference type="Gene3D" id="3.30.60.20">
    <property type="match status" value="1"/>
</dbReference>
<reference evidence="17" key="1">
    <citation type="submission" date="2023-07" db="EMBL/GenBank/DDBJ databases">
        <title>Chromosome-level genome assembly of Artemia franciscana.</title>
        <authorList>
            <person name="Jo E."/>
        </authorList>
    </citation>
    <scope>NUCLEOTIDE SEQUENCE</scope>
    <source>
        <tissue evidence="17">Whole body</tissue>
    </source>
</reference>
<dbReference type="InterPro" id="IPR041020">
    <property type="entry name" value="PH_16"/>
</dbReference>
<proteinExistence type="predicted"/>
<dbReference type="PROSITE" id="PS50106">
    <property type="entry name" value="PDZ"/>
    <property type="match status" value="1"/>
</dbReference>
<dbReference type="SUPFAM" id="SSF48065">
    <property type="entry name" value="DBL homology domain (DH-domain)"/>
    <property type="match status" value="1"/>
</dbReference>
<feature type="compositionally biased region" description="Basic and acidic residues" evidence="12">
    <location>
        <begin position="760"/>
        <end position="777"/>
    </location>
</feature>
<dbReference type="InterPro" id="IPR002219">
    <property type="entry name" value="PKC_DAG/PE"/>
</dbReference>
<feature type="compositionally biased region" description="Polar residues" evidence="12">
    <location>
        <begin position="747"/>
        <end position="759"/>
    </location>
</feature>
<evidence type="ECO:0000256" key="2">
    <source>
        <dbReference type="ARBA" id="ARBA00004496"/>
    </source>
</evidence>
<dbReference type="CDD" id="cd00160">
    <property type="entry name" value="RhoGEF"/>
    <property type="match status" value="1"/>
</dbReference>
<feature type="region of interest" description="Disordered" evidence="12">
    <location>
        <begin position="230"/>
        <end position="265"/>
    </location>
</feature>
<dbReference type="Pfam" id="PF17838">
    <property type="entry name" value="PH_16"/>
    <property type="match status" value="1"/>
</dbReference>
<sequence>MIPMRNGHKFFSTDRFSSPPRVLEIIKDSKGFGFVVAGDKPVFIQSVREGGAAERAGLMKNDVIIKVNGVNVTDFNHAEVVNLIKAAGPFVTLTLIGQNYSSSFNGYSPSSPTSMPLSPVNLTPSIQGPDIPKDRLISLPKPVDNEQQRALDMSAVRTLQTMYEREEEARNRLRAQQERHPNPRTAVELAQSEEILKALRRKISAISGTWDWMPSGVPSSVLNVTARSPPAKHSLANFGSRRTDMGSLESEEESPPPLPVRVTSRMSNPMASPVLSLVNSERRFGSPDIAPPLPPRNNVMMRSHEDGVGTQHQRKKSSPFPYRGPEVIPDLRRMSTVDSGDLETHKAQWTTSPVPVSPAGSPPPSYSIDQPDVGGRRSHGVTFSSEAGVETQWQIPSMEDEDWSDHESSAIEDHGPYMKISTLLEAKPYLAVFINYLLCNYDPSNLFFLLITDHYKEGTSTKDMCQWAFEINTTFLVPNTPLKVQSVDEQILREIDDVLTNFASKEERLRTVFFKARKRASVAVKMELDDFRNKRQAGLAGLFGPSDDDLKGANVDMNKEIKVIETLLLPKLQEYSEEKDGCLDDRSLACASALATVLSKVFNLKSQAAVCLLEKCPTFVTREKSLKTNQLLNKTKKSVSVRGHDFALLNYMSIVECIECGNIPWGVSPQGYQCKNCKINFHKLCLRQFESGGAVEPCVGAPPLKKQAPFKWVPHIRKTTIASNSLSSESFTSPTNEDVQAIGELSGSVQPSSLINGKSEQSKLKRDGSFKDSERPEVLSSSHAPLPENQDELSLKLPKSDSRRQRSSVGRSDSLREPTRKAAISREHRKRSDPNLPPSSNHEEMTSPVVFAHSGSSSNSSLSTSSLESPGPIDSRISNSVQSDSSSSVVPWGDDSDLEADTETPDWTKMVESDILRKLSHKEKQRQEVINELFHTERSHVRCLKVLDRVFCRPLTESNLIPDILNLLFANLNEMIEIQARFNTFMKHKRKSKGVIDSVGDILLCMFDGQEGERLQRVASQFCQHESFALEALKKRREKETKLDKFLYDAEMNPVCRRLQLKDLLPTGMQRLTKYPLLLESLLRHTPVKYADHQPIKIALEKSRALLKVVNASIHEAENQHRLAELQKRLHKSSGDKSDYELRNFDLTRRRLVHEGPLTWRCKKRRPIDLHVLVLEDSIVLLQKNDKKYVLKYHIVSSTSGSEPARCSPIIKYTSILLKQDARDSMAFFLIDKPTSSPQMYEMVSSSTSERKAWLKHITEATESYMNREVRKRPESTVTLINLPAQTLSSSLFSEQDRSNSDESNEVPVEKTSADSIVGLNIVSHDSLSTSDIKPESEQQMSTDSAVVLLSPEPLTPSGEDFSSSVSRSASTVSTSQNPSRRRFQRVKILQIAEGTPLIQPTEVKVSQGDMHTAEPVLTPLEKLRRKDQLIRAALVEKQRLSNPVVAAIMQVSKLATVLNDSLRIIEEEVIAASSEPTSSREPVLIRPLIEHVYPTRECDPISRHESFHLRESHKPVSPRTLRKIMKLPSLTSYRLVPIVTSLNSQLTQLIAVINEKDVELEKMKKEMQRLREQLSLKDLKDTAETCLPSLVCESLEEESDIEEEISTPQKGDESDDVGVELVELLESEIPSDPCIERLKSESPPRSRPLSVVSLESVGDGIYVAIRESAYIDRPVSEQPSTEVTTATATVTTDLINKNAASQNLETPCTDLELSKVVSVVEEEIVDKPLVDGDEAKPSKNVPVIETIKQESNNGSEVNATLSSEESLLLPEDDVPDKEVVKDEPPIAEVIKDDLSAAEVAKDDSSVAQVVKSDIAVAQVSLNKSPVLSVINESSSSNSSDTPLLIEDFGTASDSQEKAVEAVEAVNNSVAKTTKDPIMLETGLPTASEA</sequence>
<evidence type="ECO:0000259" key="15">
    <source>
        <dbReference type="PROSITE" id="PS50081"/>
    </source>
</evidence>
<dbReference type="SMART" id="SM00233">
    <property type="entry name" value="PH"/>
    <property type="match status" value="1"/>
</dbReference>
<keyword evidence="5" id="KW-0597">Phosphoprotein</keyword>
<keyword evidence="10" id="KW-0472">Membrane</keyword>
<dbReference type="SMART" id="SM00325">
    <property type="entry name" value="RhoGEF"/>
    <property type="match status" value="1"/>
</dbReference>
<evidence type="ECO:0000256" key="7">
    <source>
        <dbReference type="ARBA" id="ARBA00022723"/>
    </source>
</evidence>
<dbReference type="GO" id="GO:0016020">
    <property type="term" value="C:membrane"/>
    <property type="evidence" value="ECO:0007669"/>
    <property type="project" value="UniProtKB-SubCell"/>
</dbReference>
<feature type="region of interest" description="Disordered" evidence="12">
    <location>
        <begin position="1353"/>
        <end position="1380"/>
    </location>
</feature>
<dbReference type="InterPro" id="IPR001849">
    <property type="entry name" value="PH_domain"/>
</dbReference>
<evidence type="ECO:0000256" key="12">
    <source>
        <dbReference type="SAM" id="MobiDB-lite"/>
    </source>
</evidence>
<dbReference type="InterPro" id="IPR015212">
    <property type="entry name" value="RGS-like_dom"/>
</dbReference>
<dbReference type="GO" id="GO:0007186">
    <property type="term" value="P:G protein-coupled receptor signaling pathway"/>
    <property type="evidence" value="ECO:0007669"/>
    <property type="project" value="TreeGrafter"/>
</dbReference>
<keyword evidence="3" id="KW-0343">GTPase activation</keyword>
<dbReference type="GO" id="GO:0001664">
    <property type="term" value="F:G protein-coupled receptor binding"/>
    <property type="evidence" value="ECO:0007669"/>
    <property type="project" value="TreeGrafter"/>
</dbReference>
<dbReference type="Gene3D" id="2.30.42.10">
    <property type="match status" value="1"/>
</dbReference>
<gene>
    <name evidence="17" type="ORF">QYM36_009388</name>
</gene>
<evidence type="ECO:0000256" key="4">
    <source>
        <dbReference type="ARBA" id="ARBA00022490"/>
    </source>
</evidence>
<dbReference type="SUPFAM" id="SSF50156">
    <property type="entry name" value="PDZ domain-like"/>
    <property type="match status" value="1"/>
</dbReference>
<dbReference type="SUPFAM" id="SSF57889">
    <property type="entry name" value="Cysteine-rich domain"/>
    <property type="match status" value="1"/>
</dbReference>
<feature type="compositionally biased region" description="Low complexity" evidence="12">
    <location>
        <begin position="1363"/>
        <end position="1376"/>
    </location>
</feature>
<evidence type="ECO:0000259" key="13">
    <source>
        <dbReference type="PROSITE" id="PS50003"/>
    </source>
</evidence>